<evidence type="ECO:0000256" key="1">
    <source>
        <dbReference type="SAM" id="MobiDB-lite"/>
    </source>
</evidence>
<organism evidence="2 3">
    <name type="scientific">Ricinus communis</name>
    <name type="common">Castor bean</name>
    <dbReference type="NCBI Taxonomy" id="3988"/>
    <lineage>
        <taxon>Eukaryota</taxon>
        <taxon>Viridiplantae</taxon>
        <taxon>Streptophyta</taxon>
        <taxon>Embryophyta</taxon>
        <taxon>Tracheophyta</taxon>
        <taxon>Spermatophyta</taxon>
        <taxon>Magnoliopsida</taxon>
        <taxon>eudicotyledons</taxon>
        <taxon>Gunneridae</taxon>
        <taxon>Pentapetalae</taxon>
        <taxon>rosids</taxon>
        <taxon>fabids</taxon>
        <taxon>Malpighiales</taxon>
        <taxon>Euphorbiaceae</taxon>
        <taxon>Acalyphoideae</taxon>
        <taxon>Acalypheae</taxon>
        <taxon>Ricinus</taxon>
    </lineage>
</organism>
<gene>
    <name evidence="2" type="ORF">RCOM_0895290</name>
</gene>
<protein>
    <submittedName>
        <fullName evidence="2">Uncharacterized protein</fullName>
    </submittedName>
</protein>
<evidence type="ECO:0000313" key="2">
    <source>
        <dbReference type="EMBL" id="EEF44697.1"/>
    </source>
</evidence>
<dbReference type="AlphaFoldDB" id="B9RUW4"/>
<dbReference type="EMBL" id="EQ973818">
    <property type="protein sequence ID" value="EEF44697.1"/>
    <property type="molecule type" value="Genomic_DNA"/>
</dbReference>
<dbReference type="Proteomes" id="UP000008311">
    <property type="component" value="Unassembled WGS sequence"/>
</dbReference>
<dbReference type="InParanoid" id="B9RUW4"/>
<sequence length="69" mass="7836">MADPQPDPSEGCPAGTRQRIDCRAVISEQNHLSLLIQEVNVATDNEVHSSNHEDYDDDEEEEEKKKEKD</sequence>
<accession>B9RUW4</accession>
<name>B9RUW4_RICCO</name>
<proteinExistence type="predicted"/>
<feature type="region of interest" description="Disordered" evidence="1">
    <location>
        <begin position="42"/>
        <end position="69"/>
    </location>
</feature>
<keyword evidence="3" id="KW-1185">Reference proteome</keyword>
<reference evidence="3" key="1">
    <citation type="journal article" date="2010" name="Nat. Biotechnol.">
        <title>Draft genome sequence of the oilseed species Ricinus communis.</title>
        <authorList>
            <person name="Chan A.P."/>
            <person name="Crabtree J."/>
            <person name="Zhao Q."/>
            <person name="Lorenzi H."/>
            <person name="Orvis J."/>
            <person name="Puiu D."/>
            <person name="Melake-Berhan A."/>
            <person name="Jones K.M."/>
            <person name="Redman J."/>
            <person name="Chen G."/>
            <person name="Cahoon E.B."/>
            <person name="Gedil M."/>
            <person name="Stanke M."/>
            <person name="Haas B.J."/>
            <person name="Wortman J.R."/>
            <person name="Fraser-Liggett C.M."/>
            <person name="Ravel J."/>
            <person name="Rabinowicz P.D."/>
        </authorList>
    </citation>
    <scope>NUCLEOTIDE SEQUENCE [LARGE SCALE GENOMIC DNA]</scope>
    <source>
        <strain evidence="3">cv. Hale</strain>
    </source>
</reference>
<evidence type="ECO:0000313" key="3">
    <source>
        <dbReference type="Proteomes" id="UP000008311"/>
    </source>
</evidence>